<proteinExistence type="predicted"/>
<dbReference type="GO" id="GO:0005524">
    <property type="term" value="F:ATP binding"/>
    <property type="evidence" value="ECO:0007669"/>
    <property type="project" value="UniProtKB-KW"/>
</dbReference>
<dbReference type="PANTHER" id="PTHR42957">
    <property type="entry name" value="HELICASE MJ1565-RELATED"/>
    <property type="match status" value="1"/>
</dbReference>
<keyword evidence="2" id="KW-0067">ATP-binding</keyword>
<dbReference type="PANTHER" id="PTHR42957:SF1">
    <property type="entry name" value="HELICASE MJ1565-RELATED"/>
    <property type="match status" value="1"/>
</dbReference>
<gene>
    <name evidence="2" type="ORF">PUW23_03490</name>
</gene>
<dbReference type="InterPro" id="IPR027417">
    <property type="entry name" value="P-loop_NTPase"/>
</dbReference>
<keyword evidence="2" id="KW-0547">Nucleotide-binding</keyword>
<sequence>MKIQNSIGVVNKVFTNKIVIEVPDTSKLNNNFLGDIYICDGINTIVTIHKSKEYKFIYQLSSLYEMEKPFDINDEVSKFSGKAFFEAVPLGEIYEGKFEFGLSMFPMIGSDVFLTVNHDINLIFQPESSDFCISLGYLATQNSFSPRISIDKLLTHHTSILGNTGSGKSTTVRKLLNEVSSAAAQVGVNINNANFVVFDVHDEYGSISNSVANKIDVIEELSIPLNTLTVDDWVNLVQPSSAVQFPILLNGLRWTNLIENTADLNSWIKVYCALELYNNVQTEPVAKRTKIMGLLRDINDANISRVLAHYNPQYANFQGSHETTFKETLIEYIKEKSSFEYENCKEQISLLLESAEYSITKLKNLEIGLDMTFLVEESKGNSQVRSYCSTLMTRISNLIATYSKSIFDDDSTKVSNFCNMIEFNKGFTILNFSSMDDSDLLFFSGYLLRFVFKKQKENRTVEGEKKLFHFIFDEAHKYISEKDEENIKSTKIFEQIAKEGRKFGVFMILASQRPGEISKTVLSQCNNFILHRIRNNVDLEQMRKSIPYLNDSQLIRISFLRTGSALLVGEAFSIPMEIIIDGKDYGEISKSYLPSEIWRVQN</sequence>
<accession>A0AAX3N0U5</accession>
<evidence type="ECO:0000313" key="2">
    <source>
        <dbReference type="EMBL" id="WDH83321.1"/>
    </source>
</evidence>
<evidence type="ECO:0000313" key="3">
    <source>
        <dbReference type="Proteomes" id="UP001220962"/>
    </source>
</evidence>
<evidence type="ECO:0000259" key="1">
    <source>
        <dbReference type="Pfam" id="PF01935"/>
    </source>
</evidence>
<dbReference type="SUPFAM" id="SSF52540">
    <property type="entry name" value="P-loop containing nucleoside triphosphate hydrolases"/>
    <property type="match status" value="1"/>
</dbReference>
<protein>
    <submittedName>
        <fullName evidence="2">ATP-binding protein</fullName>
    </submittedName>
</protein>
<organism evidence="2 3">
    <name type="scientific">Paenibacillus urinalis</name>
    <dbReference type="NCBI Taxonomy" id="521520"/>
    <lineage>
        <taxon>Bacteria</taxon>
        <taxon>Bacillati</taxon>
        <taxon>Bacillota</taxon>
        <taxon>Bacilli</taxon>
        <taxon>Bacillales</taxon>
        <taxon>Paenibacillaceae</taxon>
        <taxon>Paenibacillus</taxon>
    </lineage>
</organism>
<dbReference type="Proteomes" id="UP001220962">
    <property type="component" value="Chromosome"/>
</dbReference>
<dbReference type="InterPro" id="IPR008571">
    <property type="entry name" value="HerA-like"/>
</dbReference>
<dbReference type="Pfam" id="PF01935">
    <property type="entry name" value="DUF87"/>
    <property type="match status" value="1"/>
</dbReference>
<dbReference type="EMBL" id="CP118101">
    <property type="protein sequence ID" value="WDH83321.1"/>
    <property type="molecule type" value="Genomic_DNA"/>
</dbReference>
<dbReference type="Gene3D" id="3.40.50.300">
    <property type="entry name" value="P-loop containing nucleotide triphosphate hydrolases"/>
    <property type="match status" value="2"/>
</dbReference>
<dbReference type="InterPro" id="IPR002789">
    <property type="entry name" value="HerA_central"/>
</dbReference>
<reference evidence="2" key="1">
    <citation type="submission" date="2023-02" db="EMBL/GenBank/DDBJ databases">
        <title>Pathogen: clinical or host-associated sample.</title>
        <authorList>
            <person name="Hergert J."/>
            <person name="Casey R."/>
            <person name="Wagner J."/>
            <person name="Young E.L."/>
            <person name="Oakeson K.F."/>
        </authorList>
    </citation>
    <scope>NUCLEOTIDE SEQUENCE</scope>
    <source>
        <strain evidence="2">2022CK-00830</strain>
    </source>
</reference>
<dbReference type="RefSeq" id="WP_274359454.1">
    <property type="nucleotide sequence ID" value="NZ_CP118101.1"/>
</dbReference>
<dbReference type="AlphaFoldDB" id="A0AAX3N0U5"/>
<name>A0AAX3N0U5_9BACL</name>
<feature type="domain" description="Helicase HerA central" evidence="1">
    <location>
        <begin position="134"/>
        <end position="244"/>
    </location>
</feature>